<sequence>MFSVAQVLLLLALYCFENAPIAVLMQSAAVHDVGPKPNLVLGVILGVVACCVFALVDMILLRSPNGAASTAIPAFPTTVCAILALVASISPVFYLQGRVIYRVLGCTLWSLTIVLGSIFTYTLWCQDDSADSTLPHPLYGVLTGSLGLLTHLVLLHSMASPGKTALLPWLPHTNHRMAVAVGVVAVLILHLDLQHVVVDSLTSVLFHPLPLLLTVCVGSFCVVVMTMVRLLQPTMAVACQSMDFPRDIVHHLATFLSPSELAALAASSKHHQALITPAIWHSKFVAQLHAPPHVSATVVPVEMPLVRPSTLFANTWINYVERLVLSTLFPNTHAICRSPLLVPPNMMLHWRHYAVVTPLQCMWESHHMAHRTCLERCRASICGCAPPPRTDSTQDTLQPALRTPVTVSEFLAIAVFTRRFVVSASPSVAVCAMSVLLCGSLSGLVTWTGGIAILGAIVRSVDFDRAVEQIWIDPPAFPVYIRIINTLGLSSFVQLVSALWIDPSVPLQVAFAINTMLFVVMTVTTGLVFWKANTYLLTYTSPTNTTAAVASHPSPRRSCVLCRLHLCRITSASVRDPPHEF</sequence>
<feature type="transmembrane region" description="Helical" evidence="1">
    <location>
        <begin position="100"/>
        <end position="124"/>
    </location>
</feature>
<evidence type="ECO:0008006" key="5">
    <source>
        <dbReference type="Google" id="ProtNLM"/>
    </source>
</evidence>
<feature type="chain" id="PRO_5019210002" description="F-box domain-containing protein" evidence="2">
    <location>
        <begin position="18"/>
        <end position="581"/>
    </location>
</feature>
<feature type="transmembrane region" description="Helical" evidence="1">
    <location>
        <begin position="479"/>
        <end position="501"/>
    </location>
</feature>
<feature type="transmembrane region" description="Helical" evidence="1">
    <location>
        <begin position="39"/>
        <end position="60"/>
    </location>
</feature>
<dbReference type="VEuPathDB" id="FungiDB:H310_05454"/>
<reference evidence="3 4" key="1">
    <citation type="submission" date="2018-08" db="EMBL/GenBank/DDBJ databases">
        <title>Aphanomyces genome sequencing and annotation.</title>
        <authorList>
            <person name="Minardi D."/>
            <person name="Oidtmann B."/>
            <person name="Van Der Giezen M."/>
            <person name="Studholme D.J."/>
        </authorList>
    </citation>
    <scope>NUCLEOTIDE SEQUENCE [LARGE SCALE GENOMIC DNA]</scope>
    <source>
        <strain evidence="3 4">NJM0002</strain>
    </source>
</reference>
<evidence type="ECO:0000313" key="4">
    <source>
        <dbReference type="Proteomes" id="UP000285060"/>
    </source>
</evidence>
<feature type="transmembrane region" description="Helical" evidence="1">
    <location>
        <begin position="136"/>
        <end position="157"/>
    </location>
</feature>
<evidence type="ECO:0000256" key="1">
    <source>
        <dbReference type="SAM" id="Phobius"/>
    </source>
</evidence>
<feature type="transmembrane region" description="Helical" evidence="1">
    <location>
        <begin position="72"/>
        <end position="94"/>
    </location>
</feature>
<feature type="transmembrane region" description="Helical" evidence="1">
    <location>
        <begin position="177"/>
        <end position="197"/>
    </location>
</feature>
<keyword evidence="1" id="KW-0472">Membrane</keyword>
<dbReference type="EMBL" id="QUSY01000160">
    <property type="protein sequence ID" value="RHY32129.1"/>
    <property type="molecule type" value="Genomic_DNA"/>
</dbReference>
<proteinExistence type="predicted"/>
<feature type="transmembrane region" description="Helical" evidence="1">
    <location>
        <begin position="507"/>
        <end position="530"/>
    </location>
</feature>
<keyword evidence="2" id="KW-0732">Signal</keyword>
<dbReference type="AlphaFoldDB" id="A0A418B2B6"/>
<feature type="signal peptide" evidence="2">
    <location>
        <begin position="1"/>
        <end position="17"/>
    </location>
</feature>
<evidence type="ECO:0000256" key="2">
    <source>
        <dbReference type="SAM" id="SignalP"/>
    </source>
</evidence>
<name>A0A418B2B6_9STRA</name>
<dbReference type="Proteomes" id="UP000285060">
    <property type="component" value="Unassembled WGS sequence"/>
</dbReference>
<keyword evidence="1" id="KW-1133">Transmembrane helix</keyword>
<feature type="transmembrane region" description="Helical" evidence="1">
    <location>
        <begin position="209"/>
        <end position="231"/>
    </location>
</feature>
<keyword evidence="1" id="KW-0812">Transmembrane</keyword>
<accession>A0A418B2B6</accession>
<feature type="transmembrane region" description="Helical" evidence="1">
    <location>
        <begin position="432"/>
        <end position="458"/>
    </location>
</feature>
<organism evidence="3 4">
    <name type="scientific">Aphanomyces invadans</name>
    <dbReference type="NCBI Taxonomy" id="157072"/>
    <lineage>
        <taxon>Eukaryota</taxon>
        <taxon>Sar</taxon>
        <taxon>Stramenopiles</taxon>
        <taxon>Oomycota</taxon>
        <taxon>Saprolegniomycetes</taxon>
        <taxon>Saprolegniales</taxon>
        <taxon>Verrucalvaceae</taxon>
        <taxon>Aphanomyces</taxon>
    </lineage>
</organism>
<evidence type="ECO:0000313" key="3">
    <source>
        <dbReference type="EMBL" id="RHY32129.1"/>
    </source>
</evidence>
<keyword evidence="4" id="KW-1185">Reference proteome</keyword>
<comment type="caution">
    <text evidence="3">The sequence shown here is derived from an EMBL/GenBank/DDBJ whole genome shotgun (WGS) entry which is preliminary data.</text>
</comment>
<gene>
    <name evidence="3" type="ORF">DYB32_002839</name>
</gene>
<protein>
    <recommendedName>
        <fullName evidence="5">F-box domain-containing protein</fullName>
    </recommendedName>
</protein>